<gene>
    <name evidence="2" type="ORF">WAE58_05745</name>
</gene>
<keyword evidence="1" id="KW-0732">Signal</keyword>
<accession>A0ABU8NJ68</accession>
<evidence type="ECO:0000313" key="3">
    <source>
        <dbReference type="Proteomes" id="UP001378956"/>
    </source>
</evidence>
<protein>
    <submittedName>
        <fullName evidence="2">Uncharacterized protein</fullName>
    </submittedName>
</protein>
<dbReference type="EMBL" id="JBBEUB010000001">
    <property type="protein sequence ID" value="MEJ2901914.1"/>
    <property type="molecule type" value="Genomic_DNA"/>
</dbReference>
<dbReference type="Proteomes" id="UP001378956">
    <property type="component" value="Unassembled WGS sequence"/>
</dbReference>
<keyword evidence="3" id="KW-1185">Reference proteome</keyword>
<dbReference type="RefSeq" id="WP_172660823.1">
    <property type="nucleotide sequence ID" value="NZ_CBFGNQ010000003.1"/>
</dbReference>
<organism evidence="2 3">
    <name type="scientific">Pedobacter panaciterrae</name>
    <dbReference type="NCBI Taxonomy" id="363849"/>
    <lineage>
        <taxon>Bacteria</taxon>
        <taxon>Pseudomonadati</taxon>
        <taxon>Bacteroidota</taxon>
        <taxon>Sphingobacteriia</taxon>
        <taxon>Sphingobacteriales</taxon>
        <taxon>Sphingobacteriaceae</taxon>
        <taxon>Pedobacter</taxon>
    </lineage>
</organism>
<evidence type="ECO:0000313" key="2">
    <source>
        <dbReference type="EMBL" id="MEJ2901914.1"/>
    </source>
</evidence>
<evidence type="ECO:0000256" key="1">
    <source>
        <dbReference type="SAM" id="SignalP"/>
    </source>
</evidence>
<name>A0ABU8NJ68_9SPHI</name>
<proteinExistence type="predicted"/>
<feature type="chain" id="PRO_5047181601" evidence="1">
    <location>
        <begin position="19"/>
        <end position="183"/>
    </location>
</feature>
<feature type="signal peptide" evidence="1">
    <location>
        <begin position="1"/>
        <end position="18"/>
    </location>
</feature>
<sequence>MRLLFMFTFCLFAITAVGQTSPVSDKVNVVYEKDAKKLPAGIQPKYFLDSVLIGSCLPLFSQEEIKNINVSTDSKIGEVYVMTKNPGAFRFMTLDEIKNKYVKSPSPATLYMIDNDLVKGNIANLKIDENYILNINILSESDFGSLKGAVKDIDIIKITTKSKENLERAGQVYIRGTEFQAGL</sequence>
<comment type="caution">
    <text evidence="2">The sequence shown here is derived from an EMBL/GenBank/DDBJ whole genome shotgun (WGS) entry which is preliminary data.</text>
</comment>
<reference evidence="2 3" key="1">
    <citation type="submission" date="2024-03" db="EMBL/GenBank/DDBJ databases">
        <title>Sequence of Lycoming College Course Isolates.</title>
        <authorList>
            <person name="Plotts O."/>
            <person name="Newman J."/>
        </authorList>
    </citation>
    <scope>NUCLEOTIDE SEQUENCE [LARGE SCALE GENOMIC DNA]</scope>
    <source>
        <strain evidence="2 3">CJB-3</strain>
    </source>
</reference>